<proteinExistence type="predicted"/>
<sequence length="183" mass="20363">MLVLQLKHKFILVFIIYVLNTTRVLAMDSYGQGDGNVSLRGSVVETACGIAVESLYQTIDMDVVSIGEVIRNGHGKRKRIDIKLENCILPSDTQSGEGMRKFAVTFDGDSHNGLFVVHGDAKGVSLIINDAQGHIIRPGKLLPSEEILQQNRTLNYYITLVSNSESLKSGLYYSTIRYKLDYH</sequence>
<dbReference type="Gene3D" id="2.60.40.1090">
    <property type="entry name" value="Fimbrial-type adhesion domain"/>
    <property type="match status" value="1"/>
</dbReference>
<reference evidence="1" key="1">
    <citation type="submission" date="2022-07" db="EMBL/GenBank/DDBJ databases">
        <title>Genome Sequence of Citrobacter portucalensis from Edible Snails.</title>
        <authorList>
            <person name="Okafor A.C."/>
            <person name="Ogbo F.C."/>
            <person name="Ruppitsch W."/>
            <person name="Allerberger F."/>
        </authorList>
    </citation>
    <scope>NUCLEOTIDE SEQUENCE</scope>
    <source>
        <strain evidence="1">Igbk 7</strain>
    </source>
</reference>
<organism evidence="1 2">
    <name type="scientific">Citrobacter portucalensis</name>
    <dbReference type="NCBI Taxonomy" id="1639133"/>
    <lineage>
        <taxon>Bacteria</taxon>
        <taxon>Pseudomonadati</taxon>
        <taxon>Pseudomonadota</taxon>
        <taxon>Gammaproteobacteria</taxon>
        <taxon>Enterobacterales</taxon>
        <taxon>Enterobacteriaceae</taxon>
        <taxon>Citrobacter</taxon>
        <taxon>Citrobacter freundii complex</taxon>
    </lineage>
</organism>
<dbReference type="EMBL" id="JANDBG010000041">
    <property type="protein sequence ID" value="MCX9004739.1"/>
    <property type="molecule type" value="Genomic_DNA"/>
</dbReference>
<dbReference type="Proteomes" id="UP001207430">
    <property type="component" value="Unassembled WGS sequence"/>
</dbReference>
<comment type="caution">
    <text evidence="1">The sequence shown here is derived from an EMBL/GenBank/DDBJ whole genome shotgun (WGS) entry which is preliminary data.</text>
</comment>
<dbReference type="InterPro" id="IPR008966">
    <property type="entry name" value="Adhesion_dom_sf"/>
</dbReference>
<dbReference type="PANTHER" id="PTHR33420">
    <property type="entry name" value="FIMBRIAL SUBUNIT ELFA-RELATED"/>
    <property type="match status" value="1"/>
</dbReference>
<dbReference type="AlphaFoldDB" id="A0AAW5WGK0"/>
<dbReference type="InterPro" id="IPR036937">
    <property type="entry name" value="Adhesion_dom_fimbrial_sf"/>
</dbReference>
<dbReference type="SUPFAM" id="SSF49401">
    <property type="entry name" value="Bacterial adhesins"/>
    <property type="match status" value="1"/>
</dbReference>
<evidence type="ECO:0000313" key="2">
    <source>
        <dbReference type="Proteomes" id="UP001207430"/>
    </source>
</evidence>
<dbReference type="PANTHER" id="PTHR33420:SF26">
    <property type="entry name" value="FIMBRIAL SUBUNIT"/>
    <property type="match status" value="1"/>
</dbReference>
<dbReference type="RefSeq" id="WP_267449793.1">
    <property type="nucleotide sequence ID" value="NZ_JANDBG010000041.1"/>
</dbReference>
<name>A0AAW5WGK0_9ENTR</name>
<gene>
    <name evidence="1" type="ORF">NLN86_24315</name>
</gene>
<dbReference type="GO" id="GO:0009289">
    <property type="term" value="C:pilus"/>
    <property type="evidence" value="ECO:0007669"/>
    <property type="project" value="InterPro"/>
</dbReference>
<protein>
    <submittedName>
        <fullName evidence="1">Type 1 fimbrial protein</fullName>
    </submittedName>
</protein>
<evidence type="ECO:0000313" key="1">
    <source>
        <dbReference type="EMBL" id="MCX9004739.1"/>
    </source>
</evidence>
<dbReference type="GO" id="GO:0043709">
    <property type="term" value="P:cell adhesion involved in single-species biofilm formation"/>
    <property type="evidence" value="ECO:0007669"/>
    <property type="project" value="TreeGrafter"/>
</dbReference>
<accession>A0AAW5WGK0</accession>
<dbReference type="InterPro" id="IPR050263">
    <property type="entry name" value="Bact_Fimbrial_Adh_Pro"/>
</dbReference>